<gene>
    <name evidence="1" type="ORF">AFUS01_LOCUS37693</name>
</gene>
<keyword evidence="2" id="KW-1185">Reference proteome</keyword>
<protein>
    <submittedName>
        <fullName evidence="1">Uncharacterized protein</fullName>
    </submittedName>
</protein>
<evidence type="ECO:0000313" key="2">
    <source>
        <dbReference type="Proteomes" id="UP000708208"/>
    </source>
</evidence>
<reference evidence="1" key="1">
    <citation type="submission" date="2021-06" db="EMBL/GenBank/DDBJ databases">
        <authorList>
            <person name="Hodson N. C."/>
            <person name="Mongue J. A."/>
            <person name="Jaron S. K."/>
        </authorList>
    </citation>
    <scope>NUCLEOTIDE SEQUENCE</scope>
</reference>
<sequence length="95" mass="10877">MEGQDYDKQKFVLIVSWICRSCKTHFPVERILEHSNIVHNSLAVHTDNCWNDDERIFREVKIPHVCQSCNQVIPDVGEAGTTAESTKPEPIAHFS</sequence>
<comment type="caution">
    <text evidence="1">The sequence shown here is derived from an EMBL/GenBank/DDBJ whole genome shotgun (WGS) entry which is preliminary data.</text>
</comment>
<evidence type="ECO:0000313" key="1">
    <source>
        <dbReference type="EMBL" id="CAG7827725.1"/>
    </source>
</evidence>
<organism evidence="1 2">
    <name type="scientific">Allacma fusca</name>
    <dbReference type="NCBI Taxonomy" id="39272"/>
    <lineage>
        <taxon>Eukaryota</taxon>
        <taxon>Metazoa</taxon>
        <taxon>Ecdysozoa</taxon>
        <taxon>Arthropoda</taxon>
        <taxon>Hexapoda</taxon>
        <taxon>Collembola</taxon>
        <taxon>Symphypleona</taxon>
        <taxon>Sminthuridae</taxon>
        <taxon>Allacma</taxon>
    </lineage>
</organism>
<name>A0A8J2L9G6_9HEXA</name>
<accession>A0A8J2L9G6</accession>
<dbReference type="AlphaFoldDB" id="A0A8J2L9G6"/>
<dbReference type="EMBL" id="CAJVCH010544648">
    <property type="protein sequence ID" value="CAG7827725.1"/>
    <property type="molecule type" value="Genomic_DNA"/>
</dbReference>
<dbReference type="Proteomes" id="UP000708208">
    <property type="component" value="Unassembled WGS sequence"/>
</dbReference>
<feature type="non-terminal residue" evidence="1">
    <location>
        <position position="1"/>
    </location>
</feature>
<proteinExistence type="predicted"/>